<keyword evidence="5" id="KW-0539">Nucleus</keyword>
<dbReference type="NCBIfam" id="TIGR01557">
    <property type="entry name" value="myb_SHAQKYF"/>
    <property type="match status" value="1"/>
</dbReference>
<keyword evidence="2" id="KW-0805">Transcription regulation</keyword>
<keyword evidence="4" id="KW-0804">Transcription</keyword>
<dbReference type="Pfam" id="PF00249">
    <property type="entry name" value="Myb_DNA-binding"/>
    <property type="match status" value="1"/>
</dbReference>
<dbReference type="PANTHER" id="PTHR44191">
    <property type="entry name" value="TRANSCRIPTION FACTOR KUA1"/>
    <property type="match status" value="1"/>
</dbReference>
<feature type="non-terminal residue" evidence="7">
    <location>
        <position position="60"/>
    </location>
</feature>
<evidence type="ECO:0000256" key="3">
    <source>
        <dbReference type="ARBA" id="ARBA00023125"/>
    </source>
</evidence>
<dbReference type="CDD" id="cd00167">
    <property type="entry name" value="SANT"/>
    <property type="match status" value="1"/>
</dbReference>
<sequence length="60" mass="6987">HYRLFLQGLAIYGKGDWKNIARYAVKTRTSTQVASHAQKYFLHLRASNKKGKRKSIYDTT</sequence>
<dbReference type="EMBL" id="KN666086">
    <property type="protein sequence ID" value="KHN08334.1"/>
    <property type="molecule type" value="Genomic_DNA"/>
</dbReference>
<evidence type="ECO:0000256" key="5">
    <source>
        <dbReference type="ARBA" id="ARBA00023242"/>
    </source>
</evidence>
<dbReference type="GO" id="GO:0005634">
    <property type="term" value="C:nucleus"/>
    <property type="evidence" value="ECO:0007669"/>
    <property type="project" value="UniProtKB-SubCell"/>
</dbReference>
<dbReference type="Proteomes" id="UP000053555">
    <property type="component" value="Unassembled WGS sequence"/>
</dbReference>
<dbReference type="Gene3D" id="1.10.10.60">
    <property type="entry name" value="Homeodomain-like"/>
    <property type="match status" value="1"/>
</dbReference>
<dbReference type="AlphaFoldDB" id="A0A0B2PKU2"/>
<evidence type="ECO:0000256" key="1">
    <source>
        <dbReference type="ARBA" id="ARBA00004123"/>
    </source>
</evidence>
<comment type="subcellular location">
    <subcellularLocation>
        <location evidence="1">Nucleus</location>
    </subcellularLocation>
</comment>
<evidence type="ECO:0000313" key="8">
    <source>
        <dbReference type="EMBL" id="KHN43823.1"/>
    </source>
</evidence>
<dbReference type="InterPro" id="IPR052245">
    <property type="entry name" value="Plant_Stress_Dev_TF"/>
</dbReference>
<dbReference type="GO" id="GO:0006355">
    <property type="term" value="P:regulation of DNA-templated transcription"/>
    <property type="evidence" value="ECO:0007669"/>
    <property type="project" value="UniProtKB-ARBA"/>
</dbReference>
<dbReference type="InterPro" id="IPR001005">
    <property type="entry name" value="SANT/Myb"/>
</dbReference>
<dbReference type="InterPro" id="IPR009057">
    <property type="entry name" value="Homeodomain-like_sf"/>
</dbReference>
<feature type="domain" description="HTH myb-type" evidence="6">
    <location>
        <begin position="1"/>
        <end position="45"/>
    </location>
</feature>
<evidence type="ECO:0000256" key="2">
    <source>
        <dbReference type="ARBA" id="ARBA00023015"/>
    </source>
</evidence>
<evidence type="ECO:0000259" key="6">
    <source>
        <dbReference type="PROSITE" id="PS51294"/>
    </source>
</evidence>
<accession>A0A0B2PKU2</accession>
<evidence type="ECO:0000256" key="4">
    <source>
        <dbReference type="ARBA" id="ARBA00023163"/>
    </source>
</evidence>
<dbReference type="EMBL" id="KN643664">
    <property type="protein sequence ID" value="KHN43823.1"/>
    <property type="molecule type" value="Genomic_DNA"/>
</dbReference>
<dbReference type="InterPro" id="IPR017930">
    <property type="entry name" value="Myb_dom"/>
</dbReference>
<dbReference type="SUPFAM" id="SSF46689">
    <property type="entry name" value="Homeodomain-like"/>
    <property type="match status" value="1"/>
</dbReference>
<name>A0A0B2PKU2_GLYSO</name>
<dbReference type="PROSITE" id="PS51294">
    <property type="entry name" value="HTH_MYB"/>
    <property type="match status" value="1"/>
</dbReference>
<feature type="non-terminal residue" evidence="7">
    <location>
        <position position="1"/>
    </location>
</feature>
<protein>
    <submittedName>
        <fullName evidence="7">Transcription factor MYB1R1</fullName>
    </submittedName>
</protein>
<reference evidence="7" key="1">
    <citation type="submission" date="2014-07" db="EMBL/GenBank/DDBJ databases">
        <title>Identification of a novel salt tolerance gene in wild soybean by whole-genome sequencing.</title>
        <authorList>
            <person name="Lam H.-M."/>
            <person name="Qi X."/>
            <person name="Li M.-W."/>
            <person name="Liu X."/>
            <person name="Xie M."/>
            <person name="Ni M."/>
            <person name="Xu X."/>
        </authorList>
    </citation>
    <scope>NUCLEOTIDE SEQUENCE [LARGE SCALE GENOMIC DNA]</scope>
    <source>
        <tissue evidence="7">Root</tissue>
    </source>
</reference>
<keyword evidence="3" id="KW-0238">DNA-binding</keyword>
<organism evidence="7">
    <name type="scientific">Glycine soja</name>
    <name type="common">Wild soybean</name>
    <dbReference type="NCBI Taxonomy" id="3848"/>
    <lineage>
        <taxon>Eukaryota</taxon>
        <taxon>Viridiplantae</taxon>
        <taxon>Streptophyta</taxon>
        <taxon>Embryophyta</taxon>
        <taxon>Tracheophyta</taxon>
        <taxon>Spermatophyta</taxon>
        <taxon>Magnoliopsida</taxon>
        <taxon>eudicotyledons</taxon>
        <taxon>Gunneridae</taxon>
        <taxon>Pentapetalae</taxon>
        <taxon>rosids</taxon>
        <taxon>fabids</taxon>
        <taxon>Fabales</taxon>
        <taxon>Fabaceae</taxon>
        <taxon>Papilionoideae</taxon>
        <taxon>50 kb inversion clade</taxon>
        <taxon>NPAAA clade</taxon>
        <taxon>indigoferoid/millettioid clade</taxon>
        <taxon>Phaseoleae</taxon>
        <taxon>Glycine</taxon>
        <taxon>Glycine subgen. Soja</taxon>
    </lineage>
</organism>
<dbReference type="PANTHER" id="PTHR44191:SF62">
    <property type="entry name" value="OS04G0341900 PROTEIN"/>
    <property type="match status" value="1"/>
</dbReference>
<evidence type="ECO:0000313" key="7">
    <source>
        <dbReference type="EMBL" id="KHN08334.1"/>
    </source>
</evidence>
<gene>
    <name evidence="7" type="ORF">glysoja_043517</name>
    <name evidence="8" type="ORF">glysoja_047831</name>
</gene>
<dbReference type="InterPro" id="IPR006447">
    <property type="entry name" value="Myb_dom_plants"/>
</dbReference>
<dbReference type="GO" id="GO:0003677">
    <property type="term" value="F:DNA binding"/>
    <property type="evidence" value="ECO:0007669"/>
    <property type="project" value="UniProtKB-KW"/>
</dbReference>
<proteinExistence type="predicted"/>